<reference evidence="3" key="1">
    <citation type="submission" date="2019-12" db="EMBL/GenBank/DDBJ databases">
        <title>Complete genome of Terracaulis silvestris 0127_4.</title>
        <authorList>
            <person name="Vieira S."/>
            <person name="Riedel T."/>
            <person name="Sproer C."/>
            <person name="Pascual J."/>
            <person name="Boedeker C."/>
            <person name="Overmann J."/>
        </authorList>
    </citation>
    <scope>NUCLEOTIDE SEQUENCE [LARGE SCALE GENOMIC DNA]</scope>
    <source>
        <strain evidence="3">0127_4</strain>
    </source>
</reference>
<feature type="domain" description="T6SS Phospholipase effector Tle1-like catalytic" evidence="1">
    <location>
        <begin position="2"/>
        <end position="271"/>
    </location>
</feature>
<proteinExistence type="predicted"/>
<accession>A0A6I6MTF6</accession>
<evidence type="ECO:0000313" key="2">
    <source>
        <dbReference type="EMBL" id="QGZ96057.1"/>
    </source>
</evidence>
<dbReference type="PANTHER" id="PTHR33840">
    <property type="match status" value="1"/>
</dbReference>
<dbReference type="PANTHER" id="PTHR33840:SF1">
    <property type="entry name" value="TLE1 PHOSPHOLIPASE DOMAIN-CONTAINING PROTEIN"/>
    <property type="match status" value="1"/>
</dbReference>
<dbReference type="Proteomes" id="UP000431269">
    <property type="component" value="Chromosome"/>
</dbReference>
<evidence type="ECO:0000259" key="1">
    <source>
        <dbReference type="Pfam" id="PF09994"/>
    </source>
</evidence>
<evidence type="ECO:0000313" key="3">
    <source>
        <dbReference type="Proteomes" id="UP000431269"/>
    </source>
</evidence>
<organism evidence="2 3">
    <name type="scientific">Terricaulis silvestris</name>
    <dbReference type="NCBI Taxonomy" id="2686094"/>
    <lineage>
        <taxon>Bacteria</taxon>
        <taxon>Pseudomonadati</taxon>
        <taxon>Pseudomonadota</taxon>
        <taxon>Alphaproteobacteria</taxon>
        <taxon>Caulobacterales</taxon>
        <taxon>Caulobacteraceae</taxon>
        <taxon>Terricaulis</taxon>
    </lineage>
</organism>
<keyword evidence="3" id="KW-1185">Reference proteome</keyword>
<dbReference type="Pfam" id="PF09994">
    <property type="entry name" value="T6SS_Tle1-like_cat"/>
    <property type="match status" value="1"/>
</dbReference>
<name>A0A6I6MTF6_9CAUL</name>
<dbReference type="RefSeq" id="WP_158766872.1">
    <property type="nucleotide sequence ID" value="NZ_CP047045.1"/>
</dbReference>
<sequence>MKRLIICCDGTWQRLYGDSLTNVALTARAVSSRDGQGRPQIVYYSAGAGASLSGLNLWNGMTGDDLDDHLLDAWLFINLNYEAGDQLYLFGFSRGAYTVRSLAGLLRKVGVLRRESVDKARAGLDLYRNKAFAADSPETERFRTAHAIAWPRLTAPFTAPPVDLRIRYLGVWDTVGALGIPRLLPISIGMNKQYEFHDTALSRSVEFARHAVAIDERRAPFKPTLWSNVENFNTPGAPVRVAQSWFPGDHGGVGGGPCRGLSNCALLWVLEGAEQAGLTLSREPGSVLSNCLAEIDPITCSVRSNNRPSLMNVLGARWRKGLTRFEDMHETARLRWAANASYRPAPLAPFADDIMNAVREERAA</sequence>
<dbReference type="AlphaFoldDB" id="A0A6I6MTF6"/>
<dbReference type="KEGG" id="tsv:DSM104635_02913"/>
<gene>
    <name evidence="2" type="ORF">DSM104635_02913</name>
</gene>
<dbReference type="EMBL" id="CP047045">
    <property type="protein sequence ID" value="QGZ96057.1"/>
    <property type="molecule type" value="Genomic_DNA"/>
</dbReference>
<protein>
    <recommendedName>
        <fullName evidence="1">T6SS Phospholipase effector Tle1-like catalytic domain-containing protein</fullName>
    </recommendedName>
</protein>
<dbReference type="InterPro" id="IPR018712">
    <property type="entry name" value="Tle1-like_cat"/>
</dbReference>